<proteinExistence type="predicted"/>
<feature type="transmembrane region" description="Helical" evidence="1">
    <location>
        <begin position="12"/>
        <end position="34"/>
    </location>
</feature>
<sequence length="46" mass="4764">MTRPRYRPRGPGALYLLGVLVVGGSIAALSALVAPDVAAATTREVR</sequence>
<evidence type="ECO:0000313" key="2">
    <source>
        <dbReference type="EMBL" id="MDC0717648.1"/>
    </source>
</evidence>
<dbReference type="Proteomes" id="UP001221686">
    <property type="component" value="Unassembled WGS sequence"/>
</dbReference>
<keyword evidence="1" id="KW-0812">Transmembrane</keyword>
<dbReference type="EMBL" id="JAQNDL010000001">
    <property type="protein sequence ID" value="MDC0717648.1"/>
    <property type="molecule type" value="Genomic_DNA"/>
</dbReference>
<keyword evidence="3" id="KW-1185">Reference proteome</keyword>
<reference evidence="2 3" key="1">
    <citation type="submission" date="2022-11" db="EMBL/GenBank/DDBJ databases">
        <title>Minimal conservation of predation-associated metabolite biosynthetic gene clusters underscores biosynthetic potential of Myxococcota including descriptions for ten novel species: Archangium lansinium sp. nov., Myxococcus landrumus sp. nov., Nannocystis bai.</title>
        <authorList>
            <person name="Ahearne A."/>
            <person name="Stevens C."/>
            <person name="Dowd S."/>
        </authorList>
    </citation>
    <scope>NUCLEOTIDE SEQUENCE [LARGE SCALE GENOMIC DNA]</scope>
    <source>
        <strain evidence="2 3">BB15-2</strain>
    </source>
</reference>
<protein>
    <submittedName>
        <fullName evidence="2">Uncharacterized protein</fullName>
    </submittedName>
</protein>
<keyword evidence="1" id="KW-0472">Membrane</keyword>
<organism evidence="2 3">
    <name type="scientific">Nannocystis bainbridge</name>
    <dbReference type="NCBI Taxonomy" id="2995303"/>
    <lineage>
        <taxon>Bacteria</taxon>
        <taxon>Pseudomonadati</taxon>
        <taxon>Myxococcota</taxon>
        <taxon>Polyangia</taxon>
        <taxon>Nannocystales</taxon>
        <taxon>Nannocystaceae</taxon>
        <taxon>Nannocystis</taxon>
    </lineage>
</organism>
<evidence type="ECO:0000256" key="1">
    <source>
        <dbReference type="SAM" id="Phobius"/>
    </source>
</evidence>
<gene>
    <name evidence="2" type="ORF">POL25_12145</name>
</gene>
<accession>A0ABT5DY34</accession>
<name>A0ABT5DY34_9BACT</name>
<dbReference type="RefSeq" id="WP_272086133.1">
    <property type="nucleotide sequence ID" value="NZ_JAQNDL010000001.1"/>
</dbReference>
<keyword evidence="1" id="KW-1133">Transmembrane helix</keyword>
<comment type="caution">
    <text evidence="2">The sequence shown here is derived from an EMBL/GenBank/DDBJ whole genome shotgun (WGS) entry which is preliminary data.</text>
</comment>
<evidence type="ECO:0000313" key="3">
    <source>
        <dbReference type="Proteomes" id="UP001221686"/>
    </source>
</evidence>